<keyword evidence="4" id="KW-1185">Reference proteome</keyword>
<proteinExistence type="inferred from homology"/>
<gene>
    <name evidence="3" type="ORF">ROSMUCSMR3_01715</name>
</gene>
<sequence length="286" mass="32245">MRDLLTVRWLLCRRRAFGSLARRAQIRGGLAPAAWFLTFLFVLSFKKREARLNCLLRQMITSGLLGATQAFAAPVDLCDDAARHAARHADVPTNVLRAIAKVETGRSVAGTVKAWPWTVNIEGKGYWFESEEEAQTFVRAAYMRGARSFDIGCFQINFRWHGAAFESFETMFDPIENALYAARFLQELRREMGSWAKAVGAYHSRQPQRAQGYRDRVEDVYAGLDEMRSSEPVATSRQRLSEPVLSSNGYPLLQHADGVTRSGSLVPMGETRRYVIRLDQTVAVGF</sequence>
<evidence type="ECO:0000256" key="1">
    <source>
        <dbReference type="ARBA" id="ARBA00009387"/>
    </source>
</evidence>
<dbReference type="KEGG" id="rmm:ROSMUCSMR3_01715"/>
<evidence type="ECO:0000313" key="4">
    <source>
        <dbReference type="Proteomes" id="UP000192273"/>
    </source>
</evidence>
<dbReference type="SUPFAM" id="SSF53955">
    <property type="entry name" value="Lysozyme-like"/>
    <property type="match status" value="1"/>
</dbReference>
<protein>
    <submittedName>
        <fullName evidence="3">Tail length tape measure protein</fullName>
    </submittedName>
</protein>
<feature type="domain" description="Transglycosylase SLT" evidence="2">
    <location>
        <begin position="147"/>
        <end position="204"/>
    </location>
</feature>
<dbReference type="Gene3D" id="1.10.530.10">
    <property type="match status" value="1"/>
</dbReference>
<dbReference type="AlphaFoldDB" id="A0A1V0RNN9"/>
<dbReference type="CDD" id="cd13400">
    <property type="entry name" value="LT_IagB-like"/>
    <property type="match status" value="1"/>
</dbReference>
<dbReference type="EMBL" id="CP020474">
    <property type="protein sequence ID" value="ARE83192.1"/>
    <property type="molecule type" value="Genomic_DNA"/>
</dbReference>
<evidence type="ECO:0000313" key="3">
    <source>
        <dbReference type="EMBL" id="ARE83192.1"/>
    </source>
</evidence>
<dbReference type="Proteomes" id="UP000192273">
    <property type="component" value="Chromosome"/>
</dbReference>
<comment type="similarity">
    <text evidence="1">Belongs to the virb1 family.</text>
</comment>
<name>A0A1V0RNN9_9RHOB</name>
<accession>A0A1V0RNN9</accession>
<reference evidence="3 4" key="1">
    <citation type="submission" date="2017-03" db="EMBL/GenBank/DDBJ databases">
        <title>Genome Sequence of Roseovarius mucosus strain SMR3 Isolated from a culture of the Diatom Skeletonema marinoi.</title>
        <authorList>
            <person name="Topel M."/>
            <person name="Pinder M."/>
            <person name="Johansson O.N."/>
            <person name="Kourtchenko O."/>
            <person name="Godhe A."/>
            <person name="Clarke A.K."/>
        </authorList>
    </citation>
    <scope>NUCLEOTIDE SEQUENCE [LARGE SCALE GENOMIC DNA]</scope>
    <source>
        <strain evidence="3 4">SMR3</strain>
    </source>
</reference>
<dbReference type="Pfam" id="PF01464">
    <property type="entry name" value="SLT"/>
    <property type="match status" value="1"/>
</dbReference>
<organism evidence="3 4">
    <name type="scientific">Roseovarius mucosus</name>
    <dbReference type="NCBI Taxonomy" id="215743"/>
    <lineage>
        <taxon>Bacteria</taxon>
        <taxon>Pseudomonadati</taxon>
        <taxon>Pseudomonadota</taxon>
        <taxon>Alphaproteobacteria</taxon>
        <taxon>Rhodobacterales</taxon>
        <taxon>Roseobacteraceae</taxon>
        <taxon>Roseovarius</taxon>
    </lineage>
</organism>
<dbReference type="InterPro" id="IPR023346">
    <property type="entry name" value="Lysozyme-like_dom_sf"/>
</dbReference>
<dbReference type="InterPro" id="IPR008258">
    <property type="entry name" value="Transglycosylase_SLT_dom_1"/>
</dbReference>
<evidence type="ECO:0000259" key="2">
    <source>
        <dbReference type="Pfam" id="PF01464"/>
    </source>
</evidence>